<keyword evidence="6" id="KW-1185">Reference proteome</keyword>
<feature type="region of interest" description="Disordered" evidence="4">
    <location>
        <begin position="961"/>
        <end position="986"/>
    </location>
</feature>
<name>A0A7M5X394_9CNID</name>
<dbReference type="SUPFAM" id="SSF48371">
    <property type="entry name" value="ARM repeat"/>
    <property type="match status" value="1"/>
</dbReference>
<dbReference type="Pfam" id="PF04931">
    <property type="entry name" value="DNA_pol_phi"/>
    <property type="match status" value="1"/>
</dbReference>
<dbReference type="InterPro" id="IPR016024">
    <property type="entry name" value="ARM-type_fold"/>
</dbReference>
<reference evidence="5" key="1">
    <citation type="submission" date="2021-01" db="UniProtKB">
        <authorList>
            <consortium name="EnsemblMetazoa"/>
        </authorList>
    </citation>
    <scope>IDENTIFICATION</scope>
</reference>
<feature type="compositionally biased region" description="Basic residues" evidence="4">
    <location>
        <begin position="766"/>
        <end position="776"/>
    </location>
</feature>
<dbReference type="Proteomes" id="UP000594262">
    <property type="component" value="Unplaced"/>
</dbReference>
<dbReference type="PANTHER" id="PTHR13213:SF2">
    <property type="entry name" value="MYB-BINDING PROTEIN 1A"/>
    <property type="match status" value="1"/>
</dbReference>
<dbReference type="OrthoDB" id="342531at2759"/>
<dbReference type="InterPro" id="IPR007015">
    <property type="entry name" value="DNA_pol_V/MYBBP1A"/>
</dbReference>
<dbReference type="GO" id="GO:0005730">
    <property type="term" value="C:nucleolus"/>
    <property type="evidence" value="ECO:0007669"/>
    <property type="project" value="InterPro"/>
</dbReference>
<feature type="compositionally biased region" description="Acidic residues" evidence="4">
    <location>
        <begin position="702"/>
        <end position="761"/>
    </location>
</feature>
<accession>A0A7M5X394</accession>
<dbReference type="PANTHER" id="PTHR13213">
    <property type="entry name" value="MYB-BINDING PROTEIN 1A FAMILY MEMBER"/>
    <property type="match status" value="1"/>
</dbReference>
<proteinExistence type="inferred from homology"/>
<evidence type="ECO:0000256" key="2">
    <source>
        <dbReference type="ARBA" id="ARBA00006809"/>
    </source>
</evidence>
<dbReference type="EnsemblMetazoa" id="CLYHEMT017053.1">
    <property type="protein sequence ID" value="CLYHEMP017053.1"/>
    <property type="gene ID" value="CLYHEMG017053"/>
</dbReference>
<dbReference type="GO" id="GO:0003723">
    <property type="term" value="F:RNA binding"/>
    <property type="evidence" value="ECO:0007669"/>
    <property type="project" value="TreeGrafter"/>
</dbReference>
<organism evidence="5 6">
    <name type="scientific">Clytia hemisphaerica</name>
    <dbReference type="NCBI Taxonomy" id="252671"/>
    <lineage>
        <taxon>Eukaryota</taxon>
        <taxon>Metazoa</taxon>
        <taxon>Cnidaria</taxon>
        <taxon>Hydrozoa</taxon>
        <taxon>Hydroidolina</taxon>
        <taxon>Leptothecata</taxon>
        <taxon>Obeliida</taxon>
        <taxon>Clytiidae</taxon>
        <taxon>Clytia</taxon>
    </lineage>
</organism>
<evidence type="ECO:0000256" key="1">
    <source>
        <dbReference type="ARBA" id="ARBA00004123"/>
    </source>
</evidence>
<feature type="region of interest" description="Disordered" evidence="4">
    <location>
        <begin position="12"/>
        <end position="32"/>
    </location>
</feature>
<feature type="compositionally biased region" description="Acidic residues" evidence="4">
    <location>
        <begin position="791"/>
        <end position="806"/>
    </location>
</feature>
<dbReference type="GO" id="GO:0003714">
    <property type="term" value="F:transcription corepressor activity"/>
    <property type="evidence" value="ECO:0007669"/>
    <property type="project" value="TreeGrafter"/>
</dbReference>
<evidence type="ECO:0000313" key="6">
    <source>
        <dbReference type="Proteomes" id="UP000594262"/>
    </source>
</evidence>
<evidence type="ECO:0000313" key="5">
    <source>
        <dbReference type="EnsemblMetazoa" id="CLYHEMP017053.1"/>
    </source>
</evidence>
<keyword evidence="3" id="KW-0539">Nucleus</keyword>
<feature type="region of interest" description="Disordered" evidence="4">
    <location>
        <begin position="697"/>
        <end position="808"/>
    </location>
</feature>
<evidence type="ECO:0000256" key="4">
    <source>
        <dbReference type="SAM" id="MobiDB-lite"/>
    </source>
</evidence>
<dbReference type="AlphaFoldDB" id="A0A7M5X394"/>
<comment type="similarity">
    <text evidence="2">Belongs to the MYBBP1A family.</text>
</comment>
<comment type="subcellular location">
    <subcellularLocation>
        <location evidence="1">Nucleus</location>
    </subcellularLocation>
</comment>
<protein>
    <submittedName>
        <fullName evidence="5">Uncharacterized protein</fullName>
    </submittedName>
</protein>
<dbReference type="GO" id="GO:0043565">
    <property type="term" value="F:sequence-specific DNA binding"/>
    <property type="evidence" value="ECO:0007669"/>
    <property type="project" value="TreeGrafter"/>
</dbReference>
<evidence type="ECO:0000256" key="3">
    <source>
        <dbReference type="ARBA" id="ARBA00023242"/>
    </source>
</evidence>
<sequence>FRYKHLRMVKNKEDKSIKGTSGSGTQKPAKGNDSKNLLSQFWSLASFNEDERVNSVLNILKELEASENKEESVGYAIKRLIKGIGSSRKKARLGFSTALVHILDDCQEHVDIKDVYKSIDEHLSTKGSSTGNEEKEANFGKVFALISILQHITKTPKLIKIEISTLKAVYEDLLTLMNKKIYLKELVAVAVCQSFEKISYEDLKSFQEIFLEKVAHGLERTTASDILIAQALINSYKDEDFQQELTSKWGSADILSSENLKKLYSTLMNTTEISHPKVHSIWKLVLEKAKTDEEYLKTFWKVIVEDALLKSTHERKYLAVQLLLKLSSSVTVDCVEELFSPAMMKCIINSCNSKENFLYKAARDMLGRLPEELAQNADSQVIPTVLKHFVGSNGNIMFDSMTNTKTVENMTLKLTDYKAHFTWLRGSFVNDQSQLSGKDAASKRIWVLNQMTLLAKACKKANQETIVVDVACFLFLHGFFNVLKKSKKELLLNQSFPSDMKVTEKVHNISQQRFQTVLTELTCWSKNIEGQTKKFNDGVAEDGDLFTMKILLFAERLLQFPKNVILIETWLPETRELFDEELTKLKEEEGGKETSVSSSKGMQLLRHHATLHLFKEQEEGRTVLQDVQECCRKAGGKKRKASKEPDWSEVLLEILIGFLAQPSNVMRHVVEQVFRSICPHLTMEGFRSLTKILEAKKSQDLQENESEDEEESGEEDEDEDGGDEEMDNENDENGQEDSDENESESDESESEGGSEGEEIDEEFQRKIKKALGKHAAKTNGDIDESKKDAESDSDSEEEQEDLDMDTADPNHLKALDSALADIFRQRKEKADDKKDKQAEREAMHHLKLRVLDLFVIFLKEQPTNGKIIYLVKPLLALIHASQNRPELSTVYDKSVNIYRTKLCQHKCHAYKDVDTEELHNIMSEILIMAKKSGSAPIFVEQVSQGLIFLIKLLRSNVDAKGPSPLKTRSQRKRKPDAAPKVSATRMKSSDEAKVVELYKGALDHFMQKKSSPLQAKMFMELINRYPNIAWKLGFDLLQYLNTACNNYRKVKSAEMLKALFAHKIDEEKEYIEKISEAVLENLIKVFESTKEAGFPLKPRQLSEIIRLIDSFKKLMHHHPKVIVDWTKMMSSLKDILDSPIASKCNSLMQVIKTRV</sequence>